<organism evidence="1 2">
    <name type="scientific">Salinirubellus salinus</name>
    <dbReference type="NCBI Taxonomy" id="1364945"/>
    <lineage>
        <taxon>Archaea</taxon>
        <taxon>Methanobacteriati</taxon>
        <taxon>Methanobacteriota</taxon>
        <taxon>Stenosarchaea group</taxon>
        <taxon>Halobacteria</taxon>
        <taxon>Halobacteriales</taxon>
        <taxon>Natronomonadaceae</taxon>
        <taxon>Salinirubellus</taxon>
    </lineage>
</organism>
<dbReference type="KEGG" id="ssai:N0B31_02980"/>
<gene>
    <name evidence="1" type="ORF">N0B31_02980</name>
</gene>
<protein>
    <submittedName>
        <fullName evidence="1">Uncharacterized protein</fullName>
    </submittedName>
</protein>
<dbReference type="Proteomes" id="UP001057580">
    <property type="component" value="Chromosome"/>
</dbReference>
<reference evidence="1" key="1">
    <citation type="submission" date="2022-09" db="EMBL/GenBank/DDBJ databases">
        <title>Diverse halophilic archaea isolated from saline environments.</title>
        <authorList>
            <person name="Cui H.-L."/>
        </authorList>
    </citation>
    <scope>NUCLEOTIDE SEQUENCE</scope>
    <source>
        <strain evidence="1">ZS-35-S2</strain>
    </source>
</reference>
<keyword evidence="2" id="KW-1185">Reference proteome</keyword>
<name>A0A9E7R4W3_9EURY</name>
<dbReference type="RefSeq" id="WP_260594307.1">
    <property type="nucleotide sequence ID" value="NZ_CP104003.1"/>
</dbReference>
<proteinExistence type="predicted"/>
<evidence type="ECO:0000313" key="2">
    <source>
        <dbReference type="Proteomes" id="UP001057580"/>
    </source>
</evidence>
<dbReference type="AlphaFoldDB" id="A0A9E7R4W3"/>
<dbReference type="GeneID" id="74941352"/>
<evidence type="ECO:0000313" key="1">
    <source>
        <dbReference type="EMBL" id="UWM55254.1"/>
    </source>
</evidence>
<dbReference type="EMBL" id="CP104003">
    <property type="protein sequence ID" value="UWM55254.1"/>
    <property type="molecule type" value="Genomic_DNA"/>
</dbReference>
<sequence length="311" mass="34410">MNRPTSRQVVAVLLVCLALGGITAGVRIADVGAPYPAGETTVDTDQPPREVVQQSGRLLNVLDHRLVTRVYVVDDTGDRDLHAEYTHLREFSEKQHLAVYDTYATPGRSDPVNRSTQFHSFGAFLHAGILERPGRTVIYHTDGGFVSEVGVGADANATVYGPDSNAPPRFVDPNRAADVARENVRELYGDVFVPHDASWRVADRSNGTRTYVIDEADQHFETRPIPFGAELLDGSRISVTVDAETGRLRTIRERRVLRYDVPPREAGETFGQETVEYEVETRVDQYGTAEVRQPAGASPTLQQLLADLLHY</sequence>
<accession>A0A9E7R4W3</accession>